<evidence type="ECO:0000256" key="1">
    <source>
        <dbReference type="SAM" id="Phobius"/>
    </source>
</evidence>
<keyword evidence="1" id="KW-0812">Transmembrane</keyword>
<dbReference type="AlphaFoldDB" id="A0A3E0E5K6"/>
<evidence type="ECO:0000313" key="3">
    <source>
        <dbReference type="Proteomes" id="UP000257136"/>
    </source>
</evidence>
<feature type="transmembrane region" description="Helical" evidence="1">
    <location>
        <begin position="12"/>
        <end position="34"/>
    </location>
</feature>
<gene>
    <name evidence="2" type="ORF">C8P67_114124</name>
</gene>
<organism evidence="2 3">
    <name type="scientific">Flavobacterium aquicola</name>
    <dbReference type="NCBI Taxonomy" id="1682742"/>
    <lineage>
        <taxon>Bacteria</taxon>
        <taxon>Pseudomonadati</taxon>
        <taxon>Bacteroidota</taxon>
        <taxon>Flavobacteriia</taxon>
        <taxon>Flavobacteriales</taxon>
        <taxon>Flavobacteriaceae</taxon>
        <taxon>Flavobacterium</taxon>
    </lineage>
</organism>
<reference evidence="2 3" key="1">
    <citation type="submission" date="2018-08" db="EMBL/GenBank/DDBJ databases">
        <title>Genomic Encyclopedia of Archaeal and Bacterial Type Strains, Phase II (KMG-II): from individual species to whole genera.</title>
        <authorList>
            <person name="Goeker M."/>
        </authorList>
    </citation>
    <scope>NUCLEOTIDE SEQUENCE [LARGE SCALE GENOMIC DNA]</scope>
    <source>
        <strain evidence="2 3">DSM 100880</strain>
    </source>
</reference>
<dbReference type="SUPFAM" id="SSF160574">
    <property type="entry name" value="BT0923-like"/>
    <property type="match status" value="1"/>
</dbReference>
<proteinExistence type="predicted"/>
<name>A0A3E0E5K6_9FLAO</name>
<sequence length="104" mass="11523">MPQVTLLKNNSNIIKILILTSVIILGTVSIYSIFENEGVESNIKSEFIEVSLDKVPVTVKAALETEYSGAKLVKAYVNEKKEYKLELSVGNQKATVFTDVDGNW</sequence>
<keyword evidence="3" id="KW-1185">Reference proteome</keyword>
<comment type="caution">
    <text evidence="2">The sequence shown here is derived from an EMBL/GenBank/DDBJ whole genome shotgun (WGS) entry which is preliminary data.</text>
</comment>
<dbReference type="RefSeq" id="WP_245980514.1">
    <property type="nucleotide sequence ID" value="NZ_QUNI01000014.1"/>
</dbReference>
<dbReference type="EMBL" id="QUNI01000014">
    <property type="protein sequence ID" value="REG93023.1"/>
    <property type="molecule type" value="Genomic_DNA"/>
</dbReference>
<dbReference type="Proteomes" id="UP000257136">
    <property type="component" value="Unassembled WGS sequence"/>
</dbReference>
<accession>A0A3E0E5K6</accession>
<protein>
    <submittedName>
        <fullName evidence="2">Uncharacterized protein</fullName>
    </submittedName>
</protein>
<keyword evidence="1" id="KW-1133">Transmembrane helix</keyword>
<evidence type="ECO:0000313" key="2">
    <source>
        <dbReference type="EMBL" id="REG93023.1"/>
    </source>
</evidence>
<keyword evidence="1" id="KW-0472">Membrane</keyword>